<dbReference type="Proteomes" id="UP000007110">
    <property type="component" value="Unassembled WGS sequence"/>
</dbReference>
<dbReference type="GO" id="GO:0006289">
    <property type="term" value="P:nucleotide-excision repair"/>
    <property type="evidence" value="ECO:0000318"/>
    <property type="project" value="GO_Central"/>
</dbReference>
<proteinExistence type="inferred from homology"/>
<dbReference type="Pfam" id="PF18307">
    <property type="entry name" value="Tfb2_C"/>
    <property type="match status" value="1"/>
</dbReference>
<dbReference type="PANTHER" id="PTHR13152">
    <property type="entry name" value="TFIIH, POLYPEPTIDE 4"/>
    <property type="match status" value="1"/>
</dbReference>
<dbReference type="PANTHER" id="PTHR13152:SF0">
    <property type="entry name" value="GENERAL TRANSCRIPTION FACTOR IIH SUBUNIT 4"/>
    <property type="match status" value="1"/>
</dbReference>
<organism evidence="12 13">
    <name type="scientific">Strongylocentrotus purpuratus</name>
    <name type="common">Purple sea urchin</name>
    <dbReference type="NCBI Taxonomy" id="7668"/>
    <lineage>
        <taxon>Eukaryota</taxon>
        <taxon>Metazoa</taxon>
        <taxon>Echinodermata</taxon>
        <taxon>Eleutherozoa</taxon>
        <taxon>Echinozoa</taxon>
        <taxon>Echinoidea</taxon>
        <taxon>Euechinoidea</taxon>
        <taxon>Echinacea</taxon>
        <taxon>Camarodonta</taxon>
        <taxon>Echinidea</taxon>
        <taxon>Strongylocentrotidae</taxon>
        <taxon>Strongylocentrotus</taxon>
    </lineage>
</organism>
<dbReference type="GO" id="GO:0003690">
    <property type="term" value="F:double-stranded DNA binding"/>
    <property type="evidence" value="ECO:0000318"/>
    <property type="project" value="GO_Central"/>
</dbReference>
<dbReference type="GO" id="GO:0005675">
    <property type="term" value="C:transcription factor TFIIH holo complex"/>
    <property type="evidence" value="ECO:0000318"/>
    <property type="project" value="GO_Central"/>
</dbReference>
<dbReference type="GeneID" id="591457"/>
<dbReference type="GO" id="GO:0006366">
    <property type="term" value="P:transcription by RNA polymerase II"/>
    <property type="evidence" value="ECO:0007669"/>
    <property type="project" value="UniProtKB-ARBA"/>
</dbReference>
<protein>
    <recommendedName>
        <fullName evidence="9 10">General transcription factor IIH subunit 4</fullName>
    </recommendedName>
</protein>
<keyword evidence="3 10" id="KW-0227">DNA damage</keyword>
<comment type="function">
    <text evidence="10">Component of the general transcription and DNA repair factor IIH (TFIIH) core complex which is involved in general and transcription-coupled nucleotide excision repair (NER) of damaged DNA.</text>
</comment>
<evidence type="ECO:0000313" key="13">
    <source>
        <dbReference type="Proteomes" id="UP000007110"/>
    </source>
</evidence>
<dbReference type="OrthoDB" id="364513at2759"/>
<dbReference type="GO" id="GO:0001671">
    <property type="term" value="F:ATPase activator activity"/>
    <property type="evidence" value="ECO:0007669"/>
    <property type="project" value="InterPro"/>
</dbReference>
<comment type="similarity">
    <text evidence="2 10">Belongs to the TFB2 family.</text>
</comment>
<evidence type="ECO:0000256" key="7">
    <source>
        <dbReference type="ARBA" id="ARBA00023242"/>
    </source>
</evidence>
<dbReference type="RefSeq" id="XP_030840316.1">
    <property type="nucleotide sequence ID" value="XM_030984456.1"/>
</dbReference>
<evidence type="ECO:0000256" key="1">
    <source>
        <dbReference type="ARBA" id="ARBA00004123"/>
    </source>
</evidence>
<feature type="domain" description="Transcription factor Tfb2 C-terminal" evidence="11">
    <location>
        <begin position="394"/>
        <end position="461"/>
    </location>
</feature>
<evidence type="ECO:0000256" key="8">
    <source>
        <dbReference type="ARBA" id="ARBA00064576"/>
    </source>
</evidence>
<keyword evidence="7 10" id="KW-0539">Nucleus</keyword>
<dbReference type="Gene3D" id="3.30.70.2610">
    <property type="match status" value="1"/>
</dbReference>
<evidence type="ECO:0000256" key="6">
    <source>
        <dbReference type="ARBA" id="ARBA00023204"/>
    </source>
</evidence>
<comment type="subunit">
    <text evidence="8">Component of the 7-subunit TFIIH core complex composed of XPB/ERCC3, XPD/ERCC2, GTF2H1, GTF2H2, GTF2H3, GTF2H4 and GTF2H5, which is active in NER. The core complex associates with the 3-subunit CDK-activating kinase (CAK) module composed of CCNH/cyclin H, CDK7 and MNAT1 to form the 10-subunit holoenzyme (holo-TFIIH) active in transcription. Part of TBP-based Pol II pre-initiation complex (PIC), in which Pol II core assembles with general transcription factors and other specific initiation factors including GTF2E1, GTF2E2, GTF2F1, GTF2F2, TCEA1, ERCC2, ERCC3, GTF2H2, GTF2H3, GTF2H4, GTF2H5, GTF2A1, GTF2A2, GTF2B and TBP; this large multi-subunit PIC complex mediates DNA unwinding and targets Pol II core to the transcription start site where the first phosphodiester bond forms.</text>
</comment>
<dbReference type="FunFam" id="3.30.70.2610:FF:000001">
    <property type="entry name" value="General transcription factor IIH subunit 4"/>
    <property type="match status" value="1"/>
</dbReference>
<dbReference type="InParanoid" id="A0A7M7NS63"/>
<accession>A0A7M7NS63</accession>
<dbReference type="KEGG" id="spu:591457"/>
<evidence type="ECO:0000256" key="9">
    <source>
        <dbReference type="ARBA" id="ARBA00070130"/>
    </source>
</evidence>
<evidence type="ECO:0000256" key="2">
    <source>
        <dbReference type="ARBA" id="ARBA00007132"/>
    </source>
</evidence>
<dbReference type="InterPro" id="IPR004598">
    <property type="entry name" value="TFIIH_p52/Tfb2"/>
</dbReference>
<evidence type="ECO:0000256" key="4">
    <source>
        <dbReference type="ARBA" id="ARBA00023015"/>
    </source>
</evidence>
<evidence type="ECO:0000256" key="3">
    <source>
        <dbReference type="ARBA" id="ARBA00022763"/>
    </source>
</evidence>
<dbReference type="Pfam" id="PF03849">
    <property type="entry name" value="Tfb2"/>
    <property type="match status" value="1"/>
</dbReference>
<reference evidence="13" key="1">
    <citation type="submission" date="2015-02" db="EMBL/GenBank/DDBJ databases">
        <title>Genome sequencing for Strongylocentrotus purpuratus.</title>
        <authorList>
            <person name="Murali S."/>
            <person name="Liu Y."/>
            <person name="Vee V."/>
            <person name="English A."/>
            <person name="Wang M."/>
            <person name="Skinner E."/>
            <person name="Han Y."/>
            <person name="Muzny D.M."/>
            <person name="Worley K.C."/>
            <person name="Gibbs R.A."/>
        </authorList>
    </citation>
    <scope>NUCLEOTIDE SEQUENCE</scope>
</reference>
<evidence type="ECO:0000256" key="5">
    <source>
        <dbReference type="ARBA" id="ARBA00023163"/>
    </source>
</evidence>
<dbReference type="AlphaFoldDB" id="A0A7M7NS63"/>
<evidence type="ECO:0000259" key="11">
    <source>
        <dbReference type="Pfam" id="PF18307"/>
    </source>
</evidence>
<dbReference type="OMA" id="KGFIIIE"/>
<keyword evidence="5 10" id="KW-0804">Transcription</keyword>
<dbReference type="GO" id="GO:0000439">
    <property type="term" value="C:transcription factor TFIIH core complex"/>
    <property type="evidence" value="ECO:0000318"/>
    <property type="project" value="GO_Central"/>
</dbReference>
<reference evidence="12" key="2">
    <citation type="submission" date="2021-01" db="UniProtKB">
        <authorList>
            <consortium name="EnsemblMetazoa"/>
        </authorList>
    </citation>
    <scope>IDENTIFICATION</scope>
</reference>
<evidence type="ECO:0000256" key="10">
    <source>
        <dbReference type="RuleBase" id="RU364024"/>
    </source>
</evidence>
<keyword evidence="4 10" id="KW-0805">Transcription regulation</keyword>
<keyword evidence="6 10" id="KW-0234">DNA repair</keyword>
<name>A0A7M7NS63_STRPU</name>
<dbReference type="InterPro" id="IPR040662">
    <property type="entry name" value="Tfb2_C"/>
</dbReference>
<dbReference type="NCBIfam" id="TIGR00625">
    <property type="entry name" value="tfb2"/>
    <property type="match status" value="1"/>
</dbReference>
<sequence>MATSSEDAFDNSRKLDCKDLHGYLRTLQGSVLDRLYNHPATCLAVFRELPVLGKHCIMRVLFIDTPIPQAAVTSWIQSNQQEQLHAALKTLTDLRLFRDQSLPGGLPGWLLNLTFRTNLKTALIGGGKPWAISGKGGKGGKDKKVKETATLDKYSSERWECVLHFLVGSSKAVDTLSRDIATVLTHSGLMRLGESGGTPVITPSGFQFLLLDTPSQVWFFMLQYLETSQARGLDIVDALSFLFQLSFSTLGKDYSSEGMTEQQLHFLQHLRELGLVFQRKRKSMRYYPTRLAINLASGVSSMAKDDHKDGFIVVETNFRVYAYTESDLQVEILGLFCSMMYRFPNLSVAALTRESVQLAISNGITAEQILSFLRTHAHPNMRLKTPIVPPTISDQVRLWELERDRLSFTQGIIYNEFLSLHDFEVLRDYAKDLGVLIWDSTARRIMIVSPAGHDSVKKYWKRLKKGQVS</sequence>
<dbReference type="EnsemblMetazoa" id="XM_030984456">
    <property type="protein sequence ID" value="XP_030840316"/>
    <property type="gene ID" value="LOC591457"/>
</dbReference>
<keyword evidence="13" id="KW-1185">Reference proteome</keyword>
<comment type="subcellular location">
    <subcellularLocation>
        <location evidence="1 10">Nucleus</location>
    </subcellularLocation>
</comment>
<evidence type="ECO:0000313" key="12">
    <source>
        <dbReference type="EnsemblMetazoa" id="XP_030840316"/>
    </source>
</evidence>